<dbReference type="EMBL" id="QWGE01000004">
    <property type="protein sequence ID" value="RIJ36637.1"/>
    <property type="molecule type" value="Genomic_DNA"/>
</dbReference>
<evidence type="ECO:0000256" key="1">
    <source>
        <dbReference type="SAM" id="Phobius"/>
    </source>
</evidence>
<dbReference type="PANTHER" id="PTHR23028:SF53">
    <property type="entry name" value="ACYL_TRANSF_3 DOMAIN-CONTAINING PROTEIN"/>
    <property type="match status" value="1"/>
</dbReference>
<proteinExistence type="predicted"/>
<feature type="transmembrane region" description="Helical" evidence="1">
    <location>
        <begin position="67"/>
        <end position="88"/>
    </location>
</feature>
<feature type="transmembrane region" description="Helical" evidence="1">
    <location>
        <begin position="166"/>
        <end position="186"/>
    </location>
</feature>
<organism evidence="3 4">
    <name type="scientific">Pontibacter oryzae</name>
    <dbReference type="NCBI Taxonomy" id="2304593"/>
    <lineage>
        <taxon>Bacteria</taxon>
        <taxon>Pseudomonadati</taxon>
        <taxon>Bacteroidota</taxon>
        <taxon>Cytophagia</taxon>
        <taxon>Cytophagales</taxon>
        <taxon>Hymenobacteraceae</taxon>
        <taxon>Pontibacter</taxon>
    </lineage>
</organism>
<name>A0A399S402_9BACT</name>
<comment type="caution">
    <text evidence="3">The sequence shown here is derived from an EMBL/GenBank/DDBJ whole genome shotgun (WGS) entry which is preliminary data.</text>
</comment>
<keyword evidence="1" id="KW-0472">Membrane</keyword>
<dbReference type="AlphaFoldDB" id="A0A399S402"/>
<dbReference type="PANTHER" id="PTHR23028">
    <property type="entry name" value="ACETYLTRANSFERASE"/>
    <property type="match status" value="1"/>
</dbReference>
<feature type="transmembrane region" description="Helical" evidence="1">
    <location>
        <begin position="278"/>
        <end position="299"/>
    </location>
</feature>
<keyword evidence="3" id="KW-0012">Acyltransferase</keyword>
<reference evidence="4" key="1">
    <citation type="submission" date="2018-08" db="EMBL/GenBank/DDBJ databases">
        <title>Mucilaginibacter sp. MYSH2.</title>
        <authorList>
            <person name="Seo T."/>
        </authorList>
    </citation>
    <scope>NUCLEOTIDE SEQUENCE [LARGE SCALE GENOMIC DNA]</scope>
    <source>
        <strain evidence="4">KIRAN</strain>
    </source>
</reference>
<feature type="transmembrane region" description="Helical" evidence="1">
    <location>
        <begin position="27"/>
        <end position="47"/>
    </location>
</feature>
<keyword evidence="1" id="KW-1133">Transmembrane helix</keyword>
<dbReference type="Proteomes" id="UP000266005">
    <property type="component" value="Unassembled WGS sequence"/>
</dbReference>
<evidence type="ECO:0000313" key="4">
    <source>
        <dbReference type="Proteomes" id="UP000266005"/>
    </source>
</evidence>
<feature type="domain" description="Acyltransferase 3" evidence="2">
    <location>
        <begin position="4"/>
        <end position="297"/>
    </location>
</feature>
<dbReference type="GO" id="GO:0016747">
    <property type="term" value="F:acyltransferase activity, transferring groups other than amino-acyl groups"/>
    <property type="evidence" value="ECO:0007669"/>
    <property type="project" value="InterPro"/>
</dbReference>
<dbReference type="InterPro" id="IPR002656">
    <property type="entry name" value="Acyl_transf_3_dom"/>
</dbReference>
<evidence type="ECO:0000259" key="2">
    <source>
        <dbReference type="Pfam" id="PF01757"/>
    </source>
</evidence>
<protein>
    <submittedName>
        <fullName evidence="3">Acyltransferase</fullName>
    </submittedName>
</protein>
<accession>A0A399S402</accession>
<keyword evidence="3" id="KW-0808">Transferase</keyword>
<feature type="transmembrane region" description="Helical" evidence="1">
    <location>
        <begin position="221"/>
        <end position="241"/>
    </location>
</feature>
<keyword evidence="4" id="KW-1185">Reference proteome</keyword>
<sequence>MRIQELDALRGVAAFGVFLFHFQLFNYGYLGVHLFFIISGFVILLTANSVKSSSDFVIARISRLYPTYWACVILTSLVLILAGQAISLKQFVLNLSMFQMFLGEKNIDGAYWSLAEELVFYMVVFGALVLGLVRNVRLWGGFMLISAIGGIFLNPELGLQKNLQDVVKYFALFVAGALFYQVYIAPKLKAEHVIGLLLCFAVTIQYQFGKHLSYYNHTYEAIIIGACFGIFTLLVAGKLGFLKQYKWALFIGEISYPFYLLHQEIGLAFRRLFPAQDMWVHIAVVIAIFFGIAAIATLINRYIEKTISKTVKNKLSAWNSHIKWPSMQRKKAVVLEPVSTYGVSLAGDTESQEQSQTATI</sequence>
<dbReference type="GO" id="GO:0000271">
    <property type="term" value="P:polysaccharide biosynthetic process"/>
    <property type="evidence" value="ECO:0007669"/>
    <property type="project" value="TreeGrafter"/>
</dbReference>
<dbReference type="RefSeq" id="WP_119432586.1">
    <property type="nucleotide sequence ID" value="NZ_QWGE01000004.1"/>
</dbReference>
<dbReference type="Pfam" id="PF01757">
    <property type="entry name" value="Acyl_transf_3"/>
    <property type="match status" value="1"/>
</dbReference>
<gene>
    <name evidence="3" type="ORF">D1627_12360</name>
</gene>
<dbReference type="OrthoDB" id="290051at2"/>
<keyword evidence="1" id="KW-0812">Transmembrane</keyword>
<dbReference type="InterPro" id="IPR050879">
    <property type="entry name" value="Acyltransferase_3"/>
</dbReference>
<evidence type="ECO:0000313" key="3">
    <source>
        <dbReference type="EMBL" id="RIJ36637.1"/>
    </source>
</evidence>
<feature type="transmembrane region" description="Helical" evidence="1">
    <location>
        <begin position="109"/>
        <end position="130"/>
    </location>
</feature>
<dbReference type="GO" id="GO:0016020">
    <property type="term" value="C:membrane"/>
    <property type="evidence" value="ECO:0007669"/>
    <property type="project" value="TreeGrafter"/>
</dbReference>
<feature type="transmembrane region" description="Helical" evidence="1">
    <location>
        <begin position="136"/>
        <end position="154"/>
    </location>
</feature>